<reference evidence="5 6" key="1">
    <citation type="submission" date="2019-12" db="EMBL/GenBank/DDBJ databases">
        <title>Paraburkholderia acidiphila 7Q-K02 sp. nov and Paraburkholderia acidisoli DHF22 sp. nov., two strains isolated from forest soil.</title>
        <authorList>
            <person name="Gao Z."/>
            <person name="Qiu L."/>
        </authorList>
    </citation>
    <scope>NUCLEOTIDE SEQUENCE [LARGE SCALE GENOMIC DNA]</scope>
    <source>
        <strain evidence="5 6">DHF22</strain>
    </source>
</reference>
<evidence type="ECO:0000313" key="5">
    <source>
        <dbReference type="EMBL" id="QGZ65130.1"/>
    </source>
</evidence>
<dbReference type="PANTHER" id="PTHR43270:SF12">
    <property type="entry name" value="SUCCINYL-DIAMINOPIMELATE DESUCCINYLASE"/>
    <property type="match status" value="1"/>
</dbReference>
<keyword evidence="3 5" id="KW-0378">Hydrolase</keyword>
<dbReference type="Gene3D" id="3.40.630.10">
    <property type="entry name" value="Zn peptidases"/>
    <property type="match status" value="1"/>
</dbReference>
<dbReference type="RefSeq" id="WP_158955251.1">
    <property type="nucleotide sequence ID" value="NZ_CP046915.1"/>
</dbReference>
<dbReference type="NCBIfam" id="NF005478">
    <property type="entry name" value="PRK07079.1"/>
    <property type="match status" value="1"/>
</dbReference>
<dbReference type="Gene3D" id="3.30.70.360">
    <property type="match status" value="1"/>
</dbReference>
<keyword evidence="6" id="KW-1185">Reference proteome</keyword>
<dbReference type="KEGG" id="pacs:FAZ98_25470"/>
<dbReference type="Pfam" id="PF07687">
    <property type="entry name" value="M20_dimer"/>
    <property type="match status" value="1"/>
</dbReference>
<dbReference type="InterPro" id="IPR011650">
    <property type="entry name" value="Peptidase_M20_dimer"/>
</dbReference>
<dbReference type="Pfam" id="PF01546">
    <property type="entry name" value="Peptidase_M20"/>
    <property type="match status" value="1"/>
</dbReference>
<feature type="domain" description="Peptidase M20 dimerisation" evidence="4">
    <location>
        <begin position="202"/>
        <end position="352"/>
    </location>
</feature>
<dbReference type="EMBL" id="CP046915">
    <property type="protein sequence ID" value="QGZ65130.1"/>
    <property type="molecule type" value="Genomic_DNA"/>
</dbReference>
<dbReference type="Proteomes" id="UP000433577">
    <property type="component" value="Chromosome 3"/>
</dbReference>
<dbReference type="OrthoDB" id="9761532at2"/>
<dbReference type="GO" id="GO:0006508">
    <property type="term" value="P:proteolysis"/>
    <property type="evidence" value="ECO:0007669"/>
    <property type="project" value="UniProtKB-KW"/>
</dbReference>
<evidence type="ECO:0000259" key="4">
    <source>
        <dbReference type="Pfam" id="PF07687"/>
    </source>
</evidence>
<evidence type="ECO:0000256" key="3">
    <source>
        <dbReference type="ARBA" id="ARBA00022801"/>
    </source>
</evidence>
<dbReference type="PANTHER" id="PTHR43270">
    <property type="entry name" value="BETA-ALA-HIS DIPEPTIDASE"/>
    <property type="match status" value="1"/>
</dbReference>
<keyword evidence="2" id="KW-0479">Metal-binding</keyword>
<evidence type="ECO:0000313" key="6">
    <source>
        <dbReference type="Proteomes" id="UP000433577"/>
    </source>
</evidence>
<keyword evidence="1" id="KW-0645">Protease</keyword>
<evidence type="ECO:0000256" key="1">
    <source>
        <dbReference type="ARBA" id="ARBA00022670"/>
    </source>
</evidence>
<dbReference type="GO" id="GO:0046872">
    <property type="term" value="F:metal ion binding"/>
    <property type="evidence" value="ECO:0007669"/>
    <property type="project" value="UniProtKB-KW"/>
</dbReference>
<dbReference type="GO" id="GO:0008233">
    <property type="term" value="F:peptidase activity"/>
    <property type="evidence" value="ECO:0007669"/>
    <property type="project" value="UniProtKB-KW"/>
</dbReference>
<dbReference type="InterPro" id="IPR051458">
    <property type="entry name" value="Cyt/Met_Dipeptidase"/>
</dbReference>
<organism evidence="5 6">
    <name type="scientific">Paraburkholderia acidisoli</name>
    <dbReference type="NCBI Taxonomy" id="2571748"/>
    <lineage>
        <taxon>Bacteria</taxon>
        <taxon>Pseudomonadati</taxon>
        <taxon>Pseudomonadota</taxon>
        <taxon>Betaproteobacteria</taxon>
        <taxon>Burkholderiales</taxon>
        <taxon>Burkholderiaceae</taxon>
        <taxon>Paraburkholderia</taxon>
    </lineage>
</organism>
<gene>
    <name evidence="5" type="ORF">FAZ98_25470</name>
</gene>
<evidence type="ECO:0000256" key="2">
    <source>
        <dbReference type="ARBA" id="ARBA00022723"/>
    </source>
</evidence>
<protein>
    <submittedName>
        <fullName evidence="5">M20/M25/M40 family metallo-hydrolase</fullName>
    </submittedName>
</protein>
<sequence length="472" mass="50158">MSRENALNLARQHFESGALRADLARRVALATESQRPEAAPVLHAYLHDEIARALAALGFACEIVANPVAGMPPFLVAERIESPALPTVLLYGHGDVIRGDDARWSEGRSPWRLSEEGERWYGRGIADNKGQHSVNLAALAAVFEARGRLGFNAKVLFEMGEEVGSPGLDALCATLSERLAADLLIASDGPRQRASAPTLFLGSRGALHFRLRVGNPAGARHSGNWGGVLANPATVLANALASLVDGRGRIRINGLLPPPIPPQVRARIAGLEIGVDEGDPALSANWGEPGLTPAERVYAWNTLEVLAMNAGNIGAPISAIPAGAEAVCQLRFVVGTDWHNARDLIRAHLAREGFGEIDVEIEASGAATRLDPDHPWVTWAERSIATSTNKPVTILPNLGGTIPNECFAQTLGLPTLWVPHSYPGCRQHAPDEHGLASVFGEALTLMTGLFWDLGNGETPHAVAHETGGHAAR</sequence>
<name>A0A7Z2GNN5_9BURK</name>
<proteinExistence type="predicted"/>
<dbReference type="AlphaFoldDB" id="A0A7Z2GNN5"/>
<dbReference type="SUPFAM" id="SSF53187">
    <property type="entry name" value="Zn-dependent exopeptidases"/>
    <property type="match status" value="1"/>
</dbReference>
<dbReference type="InterPro" id="IPR002933">
    <property type="entry name" value="Peptidase_M20"/>
</dbReference>
<accession>A0A7Z2GNN5</accession>